<evidence type="ECO:0000313" key="1">
    <source>
        <dbReference type="EMBL" id="GGE27743.1"/>
    </source>
</evidence>
<accession>A0A8J2VL70</accession>
<name>A0A8J2VL70_9BACL</name>
<dbReference type="Proteomes" id="UP000625210">
    <property type="component" value="Unassembled WGS sequence"/>
</dbReference>
<protein>
    <submittedName>
        <fullName evidence="1">Uncharacterized protein</fullName>
    </submittedName>
</protein>
<reference evidence="1" key="1">
    <citation type="journal article" date="2014" name="Int. J. Syst. Evol. Microbiol.">
        <title>Complete genome sequence of Corynebacterium casei LMG S-19264T (=DSM 44701T), isolated from a smear-ripened cheese.</title>
        <authorList>
            <consortium name="US DOE Joint Genome Institute (JGI-PGF)"/>
            <person name="Walter F."/>
            <person name="Albersmeier A."/>
            <person name="Kalinowski J."/>
            <person name="Ruckert C."/>
        </authorList>
    </citation>
    <scope>NUCLEOTIDE SEQUENCE</scope>
    <source>
        <strain evidence="1">CGMCC 1.15179</strain>
    </source>
</reference>
<dbReference type="EMBL" id="BMHQ01000015">
    <property type="protein sequence ID" value="GGE27743.1"/>
    <property type="molecule type" value="Genomic_DNA"/>
</dbReference>
<keyword evidence="2" id="KW-1185">Reference proteome</keyword>
<reference evidence="1" key="2">
    <citation type="submission" date="2020-09" db="EMBL/GenBank/DDBJ databases">
        <authorList>
            <person name="Sun Q."/>
            <person name="Zhou Y."/>
        </authorList>
    </citation>
    <scope>NUCLEOTIDE SEQUENCE</scope>
    <source>
        <strain evidence="1">CGMCC 1.15179</strain>
    </source>
</reference>
<dbReference type="AlphaFoldDB" id="A0A8J2VL70"/>
<sequence>MVLVLIELDKIRPKQDSILSENIQPKKIDADLTHTVIERDENPYVIRVIGFFSVEGDRR</sequence>
<proteinExistence type="predicted"/>
<evidence type="ECO:0000313" key="2">
    <source>
        <dbReference type="Proteomes" id="UP000625210"/>
    </source>
</evidence>
<gene>
    <name evidence="1" type="ORF">GCM10011571_32400</name>
</gene>
<comment type="caution">
    <text evidence="1">The sequence shown here is derived from an EMBL/GenBank/DDBJ whole genome shotgun (WGS) entry which is preliminary data.</text>
</comment>
<organism evidence="1 2">
    <name type="scientific">Marinithermofilum abyssi</name>
    <dbReference type="NCBI Taxonomy" id="1571185"/>
    <lineage>
        <taxon>Bacteria</taxon>
        <taxon>Bacillati</taxon>
        <taxon>Bacillota</taxon>
        <taxon>Bacilli</taxon>
        <taxon>Bacillales</taxon>
        <taxon>Thermoactinomycetaceae</taxon>
        <taxon>Marinithermofilum</taxon>
    </lineage>
</organism>